<evidence type="ECO:0000256" key="1">
    <source>
        <dbReference type="SAM" id="MobiDB-lite"/>
    </source>
</evidence>
<protein>
    <submittedName>
        <fullName evidence="2">Uncharacterized protein</fullName>
    </submittedName>
</protein>
<gene>
    <name evidence="2" type="ORF">BBK82_08910</name>
</gene>
<dbReference type="STRING" id="1586287.BBK82_08910"/>
<accession>A0A1B2HEM8</accession>
<proteinExistence type="predicted"/>
<dbReference type="AlphaFoldDB" id="A0A1B2HEM8"/>
<evidence type="ECO:0000313" key="3">
    <source>
        <dbReference type="Proteomes" id="UP000093053"/>
    </source>
</evidence>
<name>A0A1B2HEM8_9PSEU</name>
<feature type="region of interest" description="Disordered" evidence="1">
    <location>
        <begin position="26"/>
        <end position="75"/>
    </location>
</feature>
<dbReference type="EMBL" id="CP016793">
    <property type="protein sequence ID" value="ANZ36167.1"/>
    <property type="molecule type" value="Genomic_DNA"/>
</dbReference>
<sequence length="75" mass="7819">MRPPSLISSAPAKAASTWPALGDGWAEASRRQVSQACGAEPPTTGAPPTVSNAARREGSRLSTSSRRADAQPKFR</sequence>
<evidence type="ECO:0000313" key="2">
    <source>
        <dbReference type="EMBL" id="ANZ36167.1"/>
    </source>
</evidence>
<feature type="compositionally biased region" description="Basic and acidic residues" evidence="1">
    <location>
        <begin position="66"/>
        <end position="75"/>
    </location>
</feature>
<dbReference type="Proteomes" id="UP000093053">
    <property type="component" value="Chromosome"/>
</dbReference>
<keyword evidence="3" id="KW-1185">Reference proteome</keyword>
<organism evidence="2 3">
    <name type="scientific">Lentzea guizhouensis</name>
    <dbReference type="NCBI Taxonomy" id="1586287"/>
    <lineage>
        <taxon>Bacteria</taxon>
        <taxon>Bacillati</taxon>
        <taxon>Actinomycetota</taxon>
        <taxon>Actinomycetes</taxon>
        <taxon>Pseudonocardiales</taxon>
        <taxon>Pseudonocardiaceae</taxon>
        <taxon>Lentzea</taxon>
    </lineage>
</organism>
<reference evidence="2 3" key="1">
    <citation type="submission" date="2016-07" db="EMBL/GenBank/DDBJ databases">
        <title>Complete genome sequence of the Lentzea guizhouensis DHS C013.</title>
        <authorList>
            <person name="Cao C."/>
        </authorList>
    </citation>
    <scope>NUCLEOTIDE SEQUENCE [LARGE SCALE GENOMIC DNA]</scope>
    <source>
        <strain evidence="2 3">DHS C013</strain>
    </source>
</reference>
<dbReference type="KEGG" id="led:BBK82_08910"/>
<feature type="compositionally biased region" description="Low complexity" evidence="1">
    <location>
        <begin position="38"/>
        <end position="49"/>
    </location>
</feature>